<feature type="region of interest" description="Disordered" evidence="1">
    <location>
        <begin position="22"/>
        <end position="51"/>
    </location>
</feature>
<keyword evidence="3" id="KW-1185">Reference proteome</keyword>
<evidence type="ECO:0008006" key="4">
    <source>
        <dbReference type="Google" id="ProtNLM"/>
    </source>
</evidence>
<protein>
    <recommendedName>
        <fullName evidence="4">Lipoprotein</fullName>
    </recommendedName>
</protein>
<evidence type="ECO:0000256" key="1">
    <source>
        <dbReference type="SAM" id="MobiDB-lite"/>
    </source>
</evidence>
<dbReference type="EMBL" id="SRID01000352">
    <property type="protein sequence ID" value="TGA93816.1"/>
    <property type="molecule type" value="Genomic_DNA"/>
</dbReference>
<evidence type="ECO:0000313" key="2">
    <source>
        <dbReference type="EMBL" id="TGA93816.1"/>
    </source>
</evidence>
<name>A0A4Z0GEY9_9ACTN</name>
<dbReference type="RefSeq" id="WP_135341623.1">
    <property type="nucleotide sequence ID" value="NZ_JBHLTX010000045.1"/>
</dbReference>
<organism evidence="2 3">
    <name type="scientific">Streptomyces palmae</name>
    <dbReference type="NCBI Taxonomy" id="1701085"/>
    <lineage>
        <taxon>Bacteria</taxon>
        <taxon>Bacillati</taxon>
        <taxon>Actinomycetota</taxon>
        <taxon>Actinomycetes</taxon>
        <taxon>Kitasatosporales</taxon>
        <taxon>Streptomycetaceae</taxon>
        <taxon>Streptomyces</taxon>
    </lineage>
</organism>
<comment type="caution">
    <text evidence="2">The sequence shown here is derived from an EMBL/GenBank/DDBJ whole genome shotgun (WGS) entry which is preliminary data.</text>
</comment>
<dbReference type="Gene3D" id="2.50.20.20">
    <property type="match status" value="1"/>
</dbReference>
<reference evidence="2 3" key="1">
    <citation type="submission" date="2019-03" db="EMBL/GenBank/DDBJ databases">
        <authorList>
            <person name="Gonzalez-Pimentel J.L."/>
        </authorList>
    </citation>
    <scope>NUCLEOTIDE SEQUENCE [LARGE SCALE GENOMIC DNA]</scope>
    <source>
        <strain evidence="2 3">JCM 31289</strain>
    </source>
</reference>
<evidence type="ECO:0000313" key="3">
    <source>
        <dbReference type="Proteomes" id="UP000297948"/>
    </source>
</evidence>
<proteinExistence type="predicted"/>
<dbReference type="PROSITE" id="PS51257">
    <property type="entry name" value="PROKAR_LIPOPROTEIN"/>
    <property type="match status" value="1"/>
</dbReference>
<feature type="region of interest" description="Disordered" evidence="1">
    <location>
        <begin position="232"/>
        <end position="264"/>
    </location>
</feature>
<feature type="compositionally biased region" description="Acidic residues" evidence="1">
    <location>
        <begin position="255"/>
        <end position="264"/>
    </location>
</feature>
<gene>
    <name evidence="2" type="ORF">E4099_26360</name>
</gene>
<dbReference type="Proteomes" id="UP000297948">
    <property type="component" value="Unassembled WGS sequence"/>
</dbReference>
<dbReference type="OrthoDB" id="4350224at2"/>
<sequence length="264" mass="27821">MNKRYGVWAAAACAVLAVGASGCGKDSDDKGGRTGGGTDKPAITTSGVEKLSAQQISEKAKAELLKATSMRMKIDGTDGGERIRMNLALDTTGNCRGSISPDGTGVIEIVKVGDRVWMKPDEAAWKLQLGPQQGAETAKLFSGKWLSGTTSDEGLKEMAESCDLKSLQSEAASESFDDDFTKGTPETLNGQQVIPLKGRNDKGNPETLYVAITGKPYPVKFVETGKDGGTVELSDYDKPIPTDTPTEAESINFAEFEDELGGGA</sequence>
<dbReference type="AlphaFoldDB" id="A0A4Z0GEY9"/>
<accession>A0A4Z0GEY9</accession>